<feature type="region of interest" description="Disordered" evidence="1">
    <location>
        <begin position="599"/>
        <end position="628"/>
    </location>
</feature>
<name>A0A4W3GQP3_CALMI</name>
<sequence>MVYLMWNDWNSHVRQAAASSLGALGLGKVVHDQLRQRLENGSNRVRVEALAHLGQLGMLSGKLLGPFLRCFSDDFNGVRREACLTATALRVKDQRVLFQLKRLIQSDPVWTVKAYAIKALGAIGQVTEELKELLLWAVHYEDEPGVRIEACNSIISLGLRDPHAQAVLRDRLILEPDHLVRGEVKRAIQELNISTEMDQELIQKIRNQVNRLCEKELLMWKLLRLEEITQNISEQFERINLQKQPEQLKKLQNARDYIEHYLDTSGYPLKEKVVKPHPQIQVILEKSSSLLTCSKKAARKQEDGAGRDEWIGITAKNLVTQKALARNPLPCYPPEPPPALKPSEMQAQEAILTRAQSTSPSSSVVEEEIESPMAEEASSGSETEESAESPAGEEASSGSEIEESRESPAGEEASSGSEIEESRESLAEEEASSGSEIEESRESLAGEEASSGSEIEETVASPVGEEELPESFTVEEISAMEEHRKNSALAELWDTSMLELLLGKPVVEELRSSEVVEEPLKQTVMKKLLESAVVEELLSSSVVEKSNKSLLGKKSSSMERTVSSEAEERTVSFEAEERRVSSGERTVRWRRTVSFEAEERRVSSGVEERTVSFKEERTVSSGMRTPED</sequence>
<feature type="compositionally biased region" description="Polar residues" evidence="1">
    <location>
        <begin position="619"/>
        <end position="628"/>
    </location>
</feature>
<feature type="compositionally biased region" description="Basic and acidic residues" evidence="1">
    <location>
        <begin position="599"/>
        <end position="618"/>
    </location>
</feature>
<reference evidence="2" key="5">
    <citation type="submission" date="2025-09" db="UniProtKB">
        <authorList>
            <consortium name="Ensembl"/>
        </authorList>
    </citation>
    <scope>IDENTIFICATION</scope>
</reference>
<dbReference type="Ensembl" id="ENSCMIT00000000421.1">
    <property type="protein sequence ID" value="ENSCMIP00000000384.1"/>
    <property type="gene ID" value="ENSCMIG00000000291.1"/>
</dbReference>
<reference evidence="3" key="1">
    <citation type="journal article" date="2006" name="Science">
        <title>Ancient noncoding elements conserved in the human genome.</title>
        <authorList>
            <person name="Venkatesh B."/>
            <person name="Kirkness E.F."/>
            <person name="Loh Y.H."/>
            <person name="Halpern A.L."/>
            <person name="Lee A.P."/>
            <person name="Johnson J."/>
            <person name="Dandona N."/>
            <person name="Viswanathan L.D."/>
            <person name="Tay A."/>
            <person name="Venter J.C."/>
            <person name="Strausberg R.L."/>
            <person name="Brenner S."/>
        </authorList>
    </citation>
    <scope>NUCLEOTIDE SEQUENCE [LARGE SCALE GENOMIC DNA]</scope>
</reference>
<dbReference type="GeneID" id="103171839"/>
<feature type="compositionally biased region" description="Acidic residues" evidence="1">
    <location>
        <begin position="427"/>
        <end position="437"/>
    </location>
</feature>
<reference evidence="2" key="4">
    <citation type="submission" date="2025-08" db="UniProtKB">
        <authorList>
            <consortium name="Ensembl"/>
        </authorList>
    </citation>
    <scope>IDENTIFICATION</scope>
</reference>
<feature type="compositionally biased region" description="Low complexity" evidence="1">
    <location>
        <begin position="371"/>
        <end position="381"/>
    </location>
</feature>
<organism evidence="2 3">
    <name type="scientific">Callorhinchus milii</name>
    <name type="common">Ghost shark</name>
    <dbReference type="NCBI Taxonomy" id="7868"/>
    <lineage>
        <taxon>Eukaryota</taxon>
        <taxon>Metazoa</taxon>
        <taxon>Chordata</taxon>
        <taxon>Craniata</taxon>
        <taxon>Vertebrata</taxon>
        <taxon>Chondrichthyes</taxon>
        <taxon>Holocephali</taxon>
        <taxon>Chimaeriformes</taxon>
        <taxon>Callorhinchidae</taxon>
        <taxon>Callorhinchus</taxon>
    </lineage>
</organism>
<evidence type="ECO:0000313" key="3">
    <source>
        <dbReference type="Proteomes" id="UP000314986"/>
    </source>
</evidence>
<dbReference type="Pfam" id="PF13646">
    <property type="entry name" value="HEAT_2"/>
    <property type="match status" value="1"/>
</dbReference>
<protein>
    <recommendedName>
        <fullName evidence="4">HEAT repeat domain-containing protein</fullName>
    </recommendedName>
</protein>
<proteinExistence type="predicted"/>
<reference evidence="3" key="3">
    <citation type="journal article" date="2014" name="Nature">
        <title>Elephant shark genome provides unique insights into gnathostome evolution.</title>
        <authorList>
            <consortium name="International Elephant Shark Genome Sequencing Consortium"/>
            <person name="Venkatesh B."/>
            <person name="Lee A.P."/>
            <person name="Ravi V."/>
            <person name="Maurya A.K."/>
            <person name="Lian M.M."/>
            <person name="Swann J.B."/>
            <person name="Ohta Y."/>
            <person name="Flajnik M.F."/>
            <person name="Sutoh Y."/>
            <person name="Kasahara M."/>
            <person name="Hoon S."/>
            <person name="Gangu V."/>
            <person name="Roy S.W."/>
            <person name="Irimia M."/>
            <person name="Korzh V."/>
            <person name="Kondrychyn I."/>
            <person name="Lim Z.W."/>
            <person name="Tay B.H."/>
            <person name="Tohari S."/>
            <person name="Kong K.W."/>
            <person name="Ho S."/>
            <person name="Lorente-Galdos B."/>
            <person name="Quilez J."/>
            <person name="Marques-Bonet T."/>
            <person name="Raney B.J."/>
            <person name="Ingham P.W."/>
            <person name="Tay A."/>
            <person name="Hillier L.W."/>
            <person name="Minx P."/>
            <person name="Boehm T."/>
            <person name="Wilson R.K."/>
            <person name="Brenner S."/>
            <person name="Warren W.C."/>
        </authorList>
    </citation>
    <scope>NUCLEOTIDE SEQUENCE [LARGE SCALE GENOMIC DNA]</scope>
</reference>
<keyword evidence="3" id="KW-1185">Reference proteome</keyword>
<dbReference type="GO" id="GO:0016491">
    <property type="term" value="F:oxidoreductase activity"/>
    <property type="evidence" value="ECO:0007669"/>
    <property type="project" value="TreeGrafter"/>
</dbReference>
<dbReference type="InterPro" id="IPR016024">
    <property type="entry name" value="ARM-type_fold"/>
</dbReference>
<feature type="region of interest" description="Disordered" evidence="1">
    <location>
        <begin position="548"/>
        <end position="585"/>
    </location>
</feature>
<evidence type="ECO:0000313" key="2">
    <source>
        <dbReference type="Ensembl" id="ENSCMIP00000000384.1"/>
    </source>
</evidence>
<dbReference type="GeneTree" id="ENSGT00390000013207"/>
<accession>A0A4W3GQP3</accession>
<dbReference type="Proteomes" id="UP000314986">
    <property type="component" value="Unassembled WGS sequence"/>
</dbReference>
<dbReference type="KEGG" id="cmk:103171839"/>
<dbReference type="InterPro" id="IPR011989">
    <property type="entry name" value="ARM-like"/>
</dbReference>
<reference evidence="3" key="2">
    <citation type="journal article" date="2007" name="PLoS Biol.">
        <title>Survey sequencing and comparative analysis of the elephant shark (Callorhinchus milii) genome.</title>
        <authorList>
            <person name="Venkatesh B."/>
            <person name="Kirkness E.F."/>
            <person name="Loh Y.H."/>
            <person name="Halpern A.L."/>
            <person name="Lee A.P."/>
            <person name="Johnson J."/>
            <person name="Dandona N."/>
            <person name="Viswanathan L.D."/>
            <person name="Tay A."/>
            <person name="Venter J.C."/>
            <person name="Strausberg R.L."/>
            <person name="Brenner S."/>
        </authorList>
    </citation>
    <scope>NUCLEOTIDE SEQUENCE [LARGE SCALE GENOMIC DNA]</scope>
</reference>
<dbReference type="PANTHER" id="PTHR12697">
    <property type="entry name" value="PBS LYASE HEAT-LIKE PROTEIN"/>
    <property type="match status" value="1"/>
</dbReference>
<feature type="region of interest" description="Disordered" evidence="1">
    <location>
        <begin position="351"/>
        <end position="471"/>
    </location>
</feature>
<evidence type="ECO:0008006" key="4">
    <source>
        <dbReference type="Google" id="ProtNLM"/>
    </source>
</evidence>
<evidence type="ECO:0000256" key="1">
    <source>
        <dbReference type="SAM" id="MobiDB-lite"/>
    </source>
</evidence>
<dbReference type="AlphaFoldDB" id="A0A4W3GQP3"/>
<feature type="compositionally biased region" description="Low complexity" evidence="1">
    <location>
        <begin position="388"/>
        <end position="399"/>
    </location>
</feature>
<dbReference type="Gene3D" id="1.25.10.10">
    <property type="entry name" value="Leucine-rich Repeat Variant"/>
    <property type="match status" value="1"/>
</dbReference>
<dbReference type="InParanoid" id="A0A4W3GQP3"/>
<dbReference type="STRING" id="7868.ENSCMIP00000000384"/>
<dbReference type="PANTHER" id="PTHR12697:SF20">
    <property type="entry name" value="HEAT REPEAT-CONTAINING PROTEIN 4"/>
    <property type="match status" value="1"/>
</dbReference>
<dbReference type="SUPFAM" id="SSF48371">
    <property type="entry name" value="ARM repeat"/>
    <property type="match status" value="1"/>
</dbReference>
<gene>
    <name evidence="2" type="primary">LOC103171839</name>
</gene>
<feature type="compositionally biased region" description="Basic and acidic residues" evidence="1">
    <location>
        <begin position="566"/>
        <end position="585"/>
    </location>
</feature>